<evidence type="ECO:0000256" key="1">
    <source>
        <dbReference type="ARBA" id="ARBA00004123"/>
    </source>
</evidence>
<dbReference type="GO" id="GO:0000981">
    <property type="term" value="F:DNA-binding transcription factor activity, RNA polymerase II-specific"/>
    <property type="evidence" value="ECO:0007669"/>
    <property type="project" value="InterPro"/>
</dbReference>
<evidence type="ECO:0000256" key="2">
    <source>
        <dbReference type="ARBA" id="ARBA00023125"/>
    </source>
</evidence>
<evidence type="ECO:0000256" key="6">
    <source>
        <dbReference type="RuleBase" id="RU000682"/>
    </source>
</evidence>
<dbReference type="Proteomes" id="UP001497525">
    <property type="component" value="Unassembled WGS sequence"/>
</dbReference>
<dbReference type="PANTHER" id="PTHR24333:SF5">
    <property type="entry name" value="VENT HOMEOBOX"/>
    <property type="match status" value="1"/>
</dbReference>
<feature type="domain" description="Homeobox" evidence="8">
    <location>
        <begin position="219"/>
        <end position="279"/>
    </location>
</feature>
<dbReference type="PRINTS" id="PR00024">
    <property type="entry name" value="HOMEOBOX"/>
</dbReference>
<feature type="DNA-binding region" description="Homeobox" evidence="5">
    <location>
        <begin position="221"/>
        <end position="280"/>
    </location>
</feature>
<comment type="caution">
    <text evidence="9">The sequence shown here is derived from an EMBL/GenBank/DDBJ whole genome shotgun (WGS) entry which is preliminary data.</text>
</comment>
<dbReference type="SMART" id="SM00389">
    <property type="entry name" value="HOX"/>
    <property type="match status" value="1"/>
</dbReference>
<dbReference type="CDD" id="cd00086">
    <property type="entry name" value="homeodomain"/>
    <property type="match status" value="1"/>
</dbReference>
<dbReference type="SUPFAM" id="SSF46689">
    <property type="entry name" value="Homeodomain-like"/>
    <property type="match status" value="1"/>
</dbReference>
<evidence type="ECO:0000256" key="7">
    <source>
        <dbReference type="SAM" id="MobiDB-lite"/>
    </source>
</evidence>
<dbReference type="GO" id="GO:0003677">
    <property type="term" value="F:DNA binding"/>
    <property type="evidence" value="ECO:0007669"/>
    <property type="project" value="UniProtKB-UniRule"/>
</dbReference>
<dbReference type="InterPro" id="IPR020479">
    <property type="entry name" value="HD_metazoa"/>
</dbReference>
<reference evidence="9" key="1">
    <citation type="submission" date="2024-06" db="EMBL/GenBank/DDBJ databases">
        <authorList>
            <person name="Liu X."/>
            <person name="Lenzi L."/>
            <person name="Haldenby T S."/>
            <person name="Uol C."/>
        </authorList>
    </citation>
    <scope>NUCLEOTIDE SEQUENCE</scope>
</reference>
<dbReference type="InterPro" id="IPR017970">
    <property type="entry name" value="Homeobox_CS"/>
</dbReference>
<sequence>MIPKPNMDTKTSLPDDALYQDFQFAEGNFSNNSKVRNLFTPSNVLSSLQAICHLRSFMIQDILHRNDGSEVPEISYVENASSQRKERPYLLGKRSQLDTSTNSNETFKRLKVDVAESGRMATSPISEIGVIQTSGNQSIGVPESHVTSICSRPDGMASFADTTLSYDEHSTGSVASNSVHFDEQSQSPNNRCLDRAGGESRFQTERKCEIPSNCASKLKKPRKARTAFTDLQLHELEKMFDRQKYLSVQDRMELAERLQLTDTQVKTWYQNRRTKWKRQTAVGFELLSEAGNFVAVQRILQTNSYWAYHPAAQSILASMKAMMKKQANASTDASGDLRLVSPESQYNSLENHGSVQASFNEKQANLLSSSPPGEKPRSEASADNFMSPNDGRSRNSSTEFDLLYHSSCQSGLANARSSVNLSSAGESHSGSVLSNPGKYSVGASKNADLTVSDYLTFYLRNSALRAKEANGHDSSDPGQSDVFSTSVLSAAAKLLSMTFSNSEGRAEVMNSHMQKNEGKMESSQDFELIPPCTIQSHSDVSRDQVTKLEGWKLLSASLAQIHAASNGSAFLNSECGFCS</sequence>
<dbReference type="PROSITE" id="PS50071">
    <property type="entry name" value="HOMEOBOX_2"/>
    <property type="match status" value="1"/>
</dbReference>
<organism evidence="9 10">
    <name type="scientific">Calicophoron daubneyi</name>
    <name type="common">Rumen fluke</name>
    <name type="synonym">Paramphistomum daubneyi</name>
    <dbReference type="NCBI Taxonomy" id="300641"/>
    <lineage>
        <taxon>Eukaryota</taxon>
        <taxon>Metazoa</taxon>
        <taxon>Spiralia</taxon>
        <taxon>Lophotrochozoa</taxon>
        <taxon>Platyhelminthes</taxon>
        <taxon>Trematoda</taxon>
        <taxon>Digenea</taxon>
        <taxon>Plagiorchiida</taxon>
        <taxon>Pronocephalata</taxon>
        <taxon>Paramphistomoidea</taxon>
        <taxon>Paramphistomidae</taxon>
        <taxon>Calicophoron</taxon>
    </lineage>
</organism>
<dbReference type="Gene3D" id="1.10.10.60">
    <property type="entry name" value="Homeodomain-like"/>
    <property type="match status" value="1"/>
</dbReference>
<gene>
    <name evidence="9" type="ORF">CDAUBV1_LOCUS2308</name>
</gene>
<comment type="subcellular location">
    <subcellularLocation>
        <location evidence="1 5 6">Nucleus</location>
    </subcellularLocation>
</comment>
<evidence type="ECO:0000256" key="4">
    <source>
        <dbReference type="ARBA" id="ARBA00023242"/>
    </source>
</evidence>
<accession>A0AAV2T181</accession>
<dbReference type="PROSITE" id="PS00027">
    <property type="entry name" value="HOMEOBOX_1"/>
    <property type="match status" value="1"/>
</dbReference>
<dbReference type="InterPro" id="IPR009057">
    <property type="entry name" value="Homeodomain-like_sf"/>
</dbReference>
<dbReference type="InterPro" id="IPR050848">
    <property type="entry name" value="Homeobox_TF"/>
</dbReference>
<keyword evidence="3 5" id="KW-0371">Homeobox</keyword>
<keyword evidence="2 5" id="KW-0238">DNA-binding</keyword>
<dbReference type="Pfam" id="PF00046">
    <property type="entry name" value="Homeodomain"/>
    <property type="match status" value="1"/>
</dbReference>
<evidence type="ECO:0000256" key="5">
    <source>
        <dbReference type="PROSITE-ProRule" id="PRU00108"/>
    </source>
</evidence>
<evidence type="ECO:0000259" key="8">
    <source>
        <dbReference type="PROSITE" id="PS50071"/>
    </source>
</evidence>
<dbReference type="AlphaFoldDB" id="A0AAV2T181"/>
<protein>
    <recommendedName>
        <fullName evidence="8">Homeobox domain-containing protein</fullName>
    </recommendedName>
</protein>
<feature type="region of interest" description="Disordered" evidence="7">
    <location>
        <begin position="364"/>
        <end position="397"/>
    </location>
</feature>
<evidence type="ECO:0000256" key="3">
    <source>
        <dbReference type="ARBA" id="ARBA00023155"/>
    </source>
</evidence>
<dbReference type="EMBL" id="CAXLJL010000065">
    <property type="protein sequence ID" value="CAL5130435.1"/>
    <property type="molecule type" value="Genomic_DNA"/>
</dbReference>
<dbReference type="PANTHER" id="PTHR24333">
    <property type="entry name" value="HOMEO BOX HB9 LIKE A-RELATED"/>
    <property type="match status" value="1"/>
</dbReference>
<evidence type="ECO:0000313" key="10">
    <source>
        <dbReference type="Proteomes" id="UP001497525"/>
    </source>
</evidence>
<proteinExistence type="predicted"/>
<dbReference type="GO" id="GO:0005634">
    <property type="term" value="C:nucleus"/>
    <property type="evidence" value="ECO:0007669"/>
    <property type="project" value="UniProtKB-SubCell"/>
</dbReference>
<evidence type="ECO:0000313" key="9">
    <source>
        <dbReference type="EMBL" id="CAL5130435.1"/>
    </source>
</evidence>
<name>A0AAV2T181_CALDB</name>
<keyword evidence="4 5" id="KW-0539">Nucleus</keyword>
<dbReference type="InterPro" id="IPR001356">
    <property type="entry name" value="HD"/>
</dbReference>